<feature type="region of interest" description="Disordered" evidence="1">
    <location>
        <begin position="82"/>
        <end position="112"/>
    </location>
</feature>
<dbReference type="AlphaFoldDB" id="A0A5C5YUY2"/>
<evidence type="ECO:0000313" key="2">
    <source>
        <dbReference type="EMBL" id="TWT78824.1"/>
    </source>
</evidence>
<protein>
    <submittedName>
        <fullName evidence="2">Uncharacterized protein</fullName>
    </submittedName>
</protein>
<dbReference type="EMBL" id="SJPJ01000001">
    <property type="protein sequence ID" value="TWT78824.1"/>
    <property type="molecule type" value="Genomic_DNA"/>
</dbReference>
<evidence type="ECO:0000313" key="3">
    <source>
        <dbReference type="Proteomes" id="UP000315010"/>
    </source>
</evidence>
<reference evidence="2 3" key="1">
    <citation type="submission" date="2019-02" db="EMBL/GenBank/DDBJ databases">
        <title>Deep-cultivation of Planctomycetes and their phenomic and genomic characterization uncovers novel biology.</title>
        <authorList>
            <person name="Wiegand S."/>
            <person name="Jogler M."/>
            <person name="Boedeker C."/>
            <person name="Pinto D."/>
            <person name="Vollmers J."/>
            <person name="Rivas-Marin E."/>
            <person name="Kohn T."/>
            <person name="Peeters S.H."/>
            <person name="Heuer A."/>
            <person name="Rast P."/>
            <person name="Oberbeckmann S."/>
            <person name="Bunk B."/>
            <person name="Jeske O."/>
            <person name="Meyerdierks A."/>
            <person name="Storesund J.E."/>
            <person name="Kallscheuer N."/>
            <person name="Luecker S."/>
            <person name="Lage O.M."/>
            <person name="Pohl T."/>
            <person name="Merkel B.J."/>
            <person name="Hornburger P."/>
            <person name="Mueller R.-W."/>
            <person name="Bruemmer F."/>
            <person name="Labrenz M."/>
            <person name="Spormann A.M."/>
            <person name="Op Den Camp H."/>
            <person name="Overmann J."/>
            <person name="Amann R."/>
            <person name="Jetten M.S.M."/>
            <person name="Mascher T."/>
            <person name="Medema M.H."/>
            <person name="Devos D.P."/>
            <person name="Kaster A.-K."/>
            <person name="Ovreas L."/>
            <person name="Rohde M."/>
            <person name="Galperin M.Y."/>
            <person name="Jogler C."/>
        </authorList>
    </citation>
    <scope>NUCLEOTIDE SEQUENCE [LARGE SCALE GENOMIC DNA]</scope>
    <source>
        <strain evidence="2 3">CA13</strain>
    </source>
</reference>
<accession>A0A5C5YUY2</accession>
<sequence>MCTKGDSRAFLFRMTITPLTCAVTLNEMRNEQGSVEKAEDCRCIFCMVPPTIWTIRGRGGQTVGTRPMLHVVERRIGSVVLGPQTREKGLPGRASRRGGAGSSAAPCLLDYP</sequence>
<dbReference type="Proteomes" id="UP000315010">
    <property type="component" value="Unassembled WGS sequence"/>
</dbReference>
<organism evidence="2 3">
    <name type="scientific">Novipirellula herctigrandis</name>
    <dbReference type="NCBI Taxonomy" id="2527986"/>
    <lineage>
        <taxon>Bacteria</taxon>
        <taxon>Pseudomonadati</taxon>
        <taxon>Planctomycetota</taxon>
        <taxon>Planctomycetia</taxon>
        <taxon>Pirellulales</taxon>
        <taxon>Pirellulaceae</taxon>
        <taxon>Novipirellula</taxon>
    </lineage>
</organism>
<gene>
    <name evidence="2" type="ORF">CA13_02210</name>
</gene>
<keyword evidence="3" id="KW-1185">Reference proteome</keyword>
<name>A0A5C5YUY2_9BACT</name>
<comment type="caution">
    <text evidence="2">The sequence shown here is derived from an EMBL/GenBank/DDBJ whole genome shotgun (WGS) entry which is preliminary data.</text>
</comment>
<evidence type="ECO:0000256" key="1">
    <source>
        <dbReference type="SAM" id="MobiDB-lite"/>
    </source>
</evidence>
<proteinExistence type="predicted"/>